<dbReference type="Proteomes" id="UP001327560">
    <property type="component" value="Chromosome 6"/>
</dbReference>
<evidence type="ECO:0000259" key="2">
    <source>
        <dbReference type="PROSITE" id="PS50157"/>
    </source>
</evidence>
<protein>
    <recommendedName>
        <fullName evidence="2">C2H2-type domain-containing protein</fullName>
    </recommendedName>
</protein>
<evidence type="ECO:0000256" key="1">
    <source>
        <dbReference type="PROSITE-ProRule" id="PRU00042"/>
    </source>
</evidence>
<dbReference type="PANTHER" id="PTHR31681:SF3">
    <property type="entry name" value="OS04G0690100 PROTEIN"/>
    <property type="match status" value="1"/>
</dbReference>
<dbReference type="GO" id="GO:0008270">
    <property type="term" value="F:zinc ion binding"/>
    <property type="evidence" value="ECO:0007669"/>
    <property type="project" value="UniProtKB-KW"/>
</dbReference>
<sequence length="371" mass="41170">MAEVGRSRESIKRSTLKHYQLQKMGGCPSSRGSLRGFIFTCNHHQAGGRSQGIGCSGSLWKLRDHRRPETPPLPEPYKRSALASGFRRKLLSDINDVVSTSFSPRSLFSSSSSSPLGRLSGCQNSQMTVDPVNEAPRYSSVRAAIFSCTDCGENFMKAESLELHQAVKHAVSELSNEDTSRNIVEIIFQSSWLRERTPDCRIHRILKIHNTPDKISRFEGYRDTIKHKASKLAKKHPRSTADGNELLRFHCTTFTCSLGFNGSTSLCTSIPYCNLCSIIRDGFKDDKMGRIRTMASSGRAHDAAQITSENGRIAMLVCRVIAGRVKKDHQDAMEQYDSAASAVTGGYSILDELYVFSPEAILPCFIVIYSS</sequence>
<name>A0AAQ3QIB6_9LILI</name>
<reference evidence="3 4" key="1">
    <citation type="submission" date="2023-10" db="EMBL/GenBank/DDBJ databases">
        <title>Chromosome-scale genome assembly provides insights into flower coloration mechanisms of Canna indica.</title>
        <authorList>
            <person name="Li C."/>
        </authorList>
    </citation>
    <scope>NUCLEOTIDE SEQUENCE [LARGE SCALE GENOMIC DNA]</scope>
    <source>
        <tissue evidence="3">Flower</tissue>
    </source>
</reference>
<dbReference type="PROSITE" id="PS00028">
    <property type="entry name" value="ZINC_FINGER_C2H2_1"/>
    <property type="match status" value="1"/>
</dbReference>
<keyword evidence="4" id="KW-1185">Reference proteome</keyword>
<dbReference type="AlphaFoldDB" id="A0AAQ3QIB6"/>
<dbReference type="PANTHER" id="PTHR31681">
    <property type="entry name" value="C2H2-LIKE ZINC FINGER PROTEIN"/>
    <property type="match status" value="1"/>
</dbReference>
<evidence type="ECO:0000313" key="4">
    <source>
        <dbReference type="Proteomes" id="UP001327560"/>
    </source>
</evidence>
<gene>
    <name evidence="3" type="ORF">Cni_G21065</name>
</gene>
<proteinExistence type="predicted"/>
<evidence type="ECO:0000313" key="3">
    <source>
        <dbReference type="EMBL" id="WOL12299.1"/>
    </source>
</evidence>
<feature type="domain" description="C2H2-type" evidence="2">
    <location>
        <begin position="146"/>
        <end position="174"/>
    </location>
</feature>
<dbReference type="InterPro" id="IPR013087">
    <property type="entry name" value="Znf_C2H2_type"/>
</dbReference>
<dbReference type="PROSITE" id="PS50157">
    <property type="entry name" value="ZINC_FINGER_C2H2_2"/>
    <property type="match status" value="1"/>
</dbReference>
<keyword evidence="1" id="KW-0862">Zinc</keyword>
<keyword evidence="1" id="KW-0863">Zinc-finger</keyword>
<organism evidence="3 4">
    <name type="scientific">Canna indica</name>
    <name type="common">Indian-shot</name>
    <dbReference type="NCBI Taxonomy" id="4628"/>
    <lineage>
        <taxon>Eukaryota</taxon>
        <taxon>Viridiplantae</taxon>
        <taxon>Streptophyta</taxon>
        <taxon>Embryophyta</taxon>
        <taxon>Tracheophyta</taxon>
        <taxon>Spermatophyta</taxon>
        <taxon>Magnoliopsida</taxon>
        <taxon>Liliopsida</taxon>
        <taxon>Zingiberales</taxon>
        <taxon>Cannaceae</taxon>
        <taxon>Canna</taxon>
    </lineage>
</organism>
<dbReference type="SUPFAM" id="SSF56399">
    <property type="entry name" value="ADP-ribosylation"/>
    <property type="match status" value="1"/>
</dbReference>
<keyword evidence="1" id="KW-0479">Metal-binding</keyword>
<dbReference type="EMBL" id="CP136895">
    <property type="protein sequence ID" value="WOL12299.1"/>
    <property type="molecule type" value="Genomic_DNA"/>
</dbReference>
<accession>A0AAQ3QIB6</accession>
<dbReference type="Gene3D" id="3.90.228.10">
    <property type="match status" value="1"/>
</dbReference>